<keyword evidence="4" id="KW-0547">Nucleotide-binding</keyword>
<dbReference type="GO" id="GO:0070736">
    <property type="term" value="F:protein-glycine ligase activity, initiating"/>
    <property type="evidence" value="ECO:0007669"/>
    <property type="project" value="TreeGrafter"/>
</dbReference>
<dbReference type="OrthoDB" id="202825at2759"/>
<evidence type="ECO:0000256" key="6">
    <source>
        <dbReference type="SAM" id="MobiDB-lite"/>
    </source>
</evidence>
<evidence type="ECO:0000313" key="7">
    <source>
        <dbReference type="Proteomes" id="UP000515204"/>
    </source>
</evidence>
<dbReference type="RefSeq" id="XP_014480174.1">
    <property type="nucleotide sequence ID" value="XM_014624688.1"/>
</dbReference>
<keyword evidence="5" id="KW-0067">ATP-binding</keyword>
<feature type="region of interest" description="Disordered" evidence="6">
    <location>
        <begin position="1"/>
        <end position="32"/>
    </location>
</feature>
<proteinExistence type="predicted"/>
<reference evidence="8" key="1">
    <citation type="submission" date="2025-08" db="UniProtKB">
        <authorList>
            <consortium name="RefSeq"/>
        </authorList>
    </citation>
    <scope>IDENTIFICATION</scope>
</reference>
<dbReference type="GO" id="GO:0005930">
    <property type="term" value="C:axoneme"/>
    <property type="evidence" value="ECO:0007669"/>
    <property type="project" value="TreeGrafter"/>
</dbReference>
<dbReference type="InterPro" id="IPR004344">
    <property type="entry name" value="TTL/TTLL_fam"/>
</dbReference>
<protein>
    <submittedName>
        <fullName evidence="8">Tubulin glycylase 3A-like</fullName>
    </submittedName>
</protein>
<evidence type="ECO:0000256" key="4">
    <source>
        <dbReference type="ARBA" id="ARBA00022741"/>
    </source>
</evidence>
<evidence type="ECO:0000256" key="1">
    <source>
        <dbReference type="ARBA" id="ARBA00004496"/>
    </source>
</evidence>
<dbReference type="KEGG" id="dqu:106747292"/>
<evidence type="ECO:0000256" key="3">
    <source>
        <dbReference type="ARBA" id="ARBA00022598"/>
    </source>
</evidence>
<dbReference type="PANTHER" id="PTHR45870:SF2">
    <property type="entry name" value="TUBULIN MONOGLYCYLASE TTLL3"/>
    <property type="match status" value="1"/>
</dbReference>
<evidence type="ECO:0000313" key="8">
    <source>
        <dbReference type="RefSeq" id="XP_014480174.1"/>
    </source>
</evidence>
<name>A0A6P3XQ60_DINQU</name>
<keyword evidence="2" id="KW-0963">Cytoplasm</keyword>
<dbReference type="GO" id="GO:0005524">
    <property type="term" value="F:ATP binding"/>
    <property type="evidence" value="ECO:0007669"/>
    <property type="project" value="UniProtKB-KW"/>
</dbReference>
<dbReference type="Proteomes" id="UP000515204">
    <property type="component" value="Unplaced"/>
</dbReference>
<organism evidence="7 8">
    <name type="scientific">Dinoponera quadriceps</name>
    <name type="common">South American ant</name>
    <dbReference type="NCBI Taxonomy" id="609295"/>
    <lineage>
        <taxon>Eukaryota</taxon>
        <taxon>Metazoa</taxon>
        <taxon>Ecdysozoa</taxon>
        <taxon>Arthropoda</taxon>
        <taxon>Hexapoda</taxon>
        <taxon>Insecta</taxon>
        <taxon>Pterygota</taxon>
        <taxon>Neoptera</taxon>
        <taxon>Endopterygota</taxon>
        <taxon>Hymenoptera</taxon>
        <taxon>Apocrita</taxon>
        <taxon>Aculeata</taxon>
        <taxon>Formicoidea</taxon>
        <taxon>Formicidae</taxon>
        <taxon>Ponerinae</taxon>
        <taxon>Ponerini</taxon>
        <taxon>Dinoponera</taxon>
    </lineage>
</organism>
<evidence type="ECO:0000256" key="5">
    <source>
        <dbReference type="ARBA" id="ARBA00022840"/>
    </source>
</evidence>
<dbReference type="SUPFAM" id="SSF56059">
    <property type="entry name" value="Glutathione synthetase ATP-binding domain-like"/>
    <property type="match status" value="1"/>
</dbReference>
<accession>A0A6P3XQ60</accession>
<dbReference type="InterPro" id="IPR051437">
    <property type="entry name" value="TTLL_monoglycylase"/>
</dbReference>
<dbReference type="AlphaFoldDB" id="A0A6P3XQ60"/>
<dbReference type="Pfam" id="PF03133">
    <property type="entry name" value="TTL"/>
    <property type="match status" value="1"/>
</dbReference>
<keyword evidence="3" id="KW-0436">Ligase</keyword>
<dbReference type="GO" id="GO:0060271">
    <property type="term" value="P:cilium assembly"/>
    <property type="evidence" value="ECO:0007669"/>
    <property type="project" value="TreeGrafter"/>
</dbReference>
<dbReference type="PANTHER" id="PTHR45870">
    <property type="entry name" value="TUBULIN MONOGLYCYLASE TTLL3"/>
    <property type="match status" value="1"/>
</dbReference>
<feature type="compositionally biased region" description="Polar residues" evidence="6">
    <location>
        <begin position="13"/>
        <end position="29"/>
    </location>
</feature>
<dbReference type="GO" id="GO:0003341">
    <property type="term" value="P:cilium movement"/>
    <property type="evidence" value="ECO:0007669"/>
    <property type="project" value="TreeGrafter"/>
</dbReference>
<feature type="region of interest" description="Disordered" evidence="6">
    <location>
        <begin position="505"/>
        <end position="527"/>
    </location>
</feature>
<sequence length="726" mass="83325">MEQPTCHQDKKFQSSWGLFPSSSEPTSPVNPHDRSVLASRMCSHFGLQPDDDVDESGIVSGLPEFECGVYANSCTDACSCCPREAPARDHANQEARPHSCYREVWPHKAVYQKIKERVEDAVKRRKIFLIRGELPRLKEALEARGWVQKYESTKTRMLPYGAVTNLETRSLSDITRADGTLNERAVILALLRDRQPDFIWDCRNDFVQWRRGLGSDVLLNRYQRPSVYTSKLGMARSLEDAYWLYEENVSDVLFPRSYNPARDQRAFLEDFRRTAAAGLLKWFVHGMSVAEEPSILATDSKRRAIPIARLDFAVDRCEEFVAVATHEDIDVVAGEQPTEEEWNVLLEDYTAALHHEAGIESSSEGAVRVENYRCLENAVATLEKLKTVDPQYAMSGMRGIWILKPSDLCCGNGIVISHDLTDILNRVAEKPKDYYIVQKYIECPLLVKETKFDIRLWYLVTSTFPLTIWIFKEALLRFSSQPYTFSTYHESIHICNTAIQEKYDDERRRRQRRRQDGPEEPANRSLRDQGWDCEKLNEYLKSIGHRGEPYHDLIYPKMAQAVVMMMLTAQDHMERRRSSFELYGADFVVAEDLSVWLIEINTNPRMHPPSSRITKRLYSSVLESLVKVIMDVPVDACADTGGFSLLYKQYIDDFQPYLGPCLFVAGKSMTLHEQPRKPAKERRTNICGPWSKQRAKTAPPMISRSREPNVVDLIDHLNPARCTAAN</sequence>
<dbReference type="PROSITE" id="PS51221">
    <property type="entry name" value="TTL"/>
    <property type="match status" value="1"/>
</dbReference>
<comment type="subcellular location">
    <subcellularLocation>
        <location evidence="1">Cytoplasm</location>
    </subcellularLocation>
</comment>
<evidence type="ECO:0000256" key="2">
    <source>
        <dbReference type="ARBA" id="ARBA00022490"/>
    </source>
</evidence>
<dbReference type="GO" id="GO:0015630">
    <property type="term" value="C:microtubule cytoskeleton"/>
    <property type="evidence" value="ECO:0007669"/>
    <property type="project" value="TreeGrafter"/>
</dbReference>
<keyword evidence="7" id="KW-1185">Reference proteome</keyword>
<dbReference type="Gene3D" id="3.30.470.20">
    <property type="entry name" value="ATP-grasp fold, B domain"/>
    <property type="match status" value="1"/>
</dbReference>
<dbReference type="GeneID" id="106747292"/>
<gene>
    <name evidence="8" type="primary">LOC106747292</name>
</gene>